<evidence type="ECO:0000313" key="2">
    <source>
        <dbReference type="EMBL" id="KAK8094332.1"/>
    </source>
</evidence>
<name>A0ABR1XCD0_9PEZI</name>
<organism evidence="2 3">
    <name type="scientific">Apiospora hydei</name>
    <dbReference type="NCBI Taxonomy" id="1337664"/>
    <lineage>
        <taxon>Eukaryota</taxon>
        <taxon>Fungi</taxon>
        <taxon>Dikarya</taxon>
        <taxon>Ascomycota</taxon>
        <taxon>Pezizomycotina</taxon>
        <taxon>Sordariomycetes</taxon>
        <taxon>Xylariomycetidae</taxon>
        <taxon>Amphisphaeriales</taxon>
        <taxon>Apiosporaceae</taxon>
        <taxon>Apiospora</taxon>
    </lineage>
</organism>
<sequence length="63" mass="7026">MLSYYIRYPSAMVSSKTGPFIPNTCALHIAVAVSHKLVSRTPTLQSGMQQPQGSSAYLQRWRL</sequence>
<comment type="caution">
    <text evidence="2">The sequence shown here is derived from an EMBL/GenBank/DDBJ whole genome shotgun (WGS) entry which is preliminary data.</text>
</comment>
<dbReference type="RefSeq" id="XP_066675105.1">
    <property type="nucleotide sequence ID" value="XM_066805332.1"/>
</dbReference>
<gene>
    <name evidence="2" type="ORF">PG997_001017</name>
</gene>
<keyword evidence="3" id="KW-1185">Reference proteome</keyword>
<evidence type="ECO:0000256" key="1">
    <source>
        <dbReference type="SAM" id="MobiDB-lite"/>
    </source>
</evidence>
<evidence type="ECO:0000313" key="3">
    <source>
        <dbReference type="Proteomes" id="UP001433268"/>
    </source>
</evidence>
<feature type="region of interest" description="Disordered" evidence="1">
    <location>
        <begin position="43"/>
        <end position="63"/>
    </location>
</feature>
<proteinExistence type="predicted"/>
<dbReference type="EMBL" id="JAQQWN010000002">
    <property type="protein sequence ID" value="KAK8094332.1"/>
    <property type="molecule type" value="Genomic_DNA"/>
</dbReference>
<reference evidence="2 3" key="1">
    <citation type="submission" date="2023-01" db="EMBL/GenBank/DDBJ databases">
        <title>Analysis of 21 Apiospora genomes using comparative genomics revels a genus with tremendous synthesis potential of carbohydrate active enzymes and secondary metabolites.</title>
        <authorList>
            <person name="Sorensen T."/>
        </authorList>
    </citation>
    <scope>NUCLEOTIDE SEQUENCE [LARGE SCALE GENOMIC DNA]</scope>
    <source>
        <strain evidence="2 3">CBS 114990</strain>
    </source>
</reference>
<dbReference type="Proteomes" id="UP001433268">
    <property type="component" value="Unassembled WGS sequence"/>
</dbReference>
<accession>A0ABR1XCD0</accession>
<protein>
    <submittedName>
        <fullName evidence="2">Uncharacterized protein</fullName>
    </submittedName>
</protein>
<feature type="compositionally biased region" description="Polar residues" evidence="1">
    <location>
        <begin position="43"/>
        <end position="57"/>
    </location>
</feature>
<dbReference type="GeneID" id="92038392"/>